<organism evidence="8 9">
    <name type="scientific">Anaerosphaera aminiphila DSM 21120</name>
    <dbReference type="NCBI Taxonomy" id="1120995"/>
    <lineage>
        <taxon>Bacteria</taxon>
        <taxon>Bacillati</taxon>
        <taxon>Bacillota</taxon>
        <taxon>Tissierellia</taxon>
        <taxon>Tissierellales</taxon>
        <taxon>Peptoniphilaceae</taxon>
        <taxon>Anaerosphaera</taxon>
    </lineage>
</organism>
<dbReference type="Gene3D" id="3.40.50.1100">
    <property type="match status" value="2"/>
</dbReference>
<evidence type="ECO:0000256" key="2">
    <source>
        <dbReference type="ARBA" id="ARBA00005517"/>
    </source>
</evidence>
<dbReference type="GO" id="GO:0009088">
    <property type="term" value="P:threonine biosynthetic process"/>
    <property type="evidence" value="ECO:0007669"/>
    <property type="project" value="UniProtKB-UniRule"/>
</dbReference>
<dbReference type="AlphaFoldDB" id="A0A1M5RMB3"/>
<dbReference type="CDD" id="cd01560">
    <property type="entry name" value="Thr-synth_2"/>
    <property type="match status" value="1"/>
</dbReference>
<feature type="modified residue" description="N6-(pyridoxal phosphate)lysine" evidence="5">
    <location>
        <position position="108"/>
    </location>
</feature>
<dbReference type="Gene3D" id="3.90.1380.10">
    <property type="entry name" value="Threonine synthase, N-terminal domain"/>
    <property type="match status" value="1"/>
</dbReference>
<dbReference type="InterPro" id="IPR004450">
    <property type="entry name" value="Thr_synthase-like"/>
</dbReference>
<evidence type="ECO:0000256" key="5">
    <source>
        <dbReference type="PIRSR" id="PIRSR604450-51"/>
    </source>
</evidence>
<keyword evidence="9" id="KW-1185">Reference proteome</keyword>
<accession>A0A1M5RMB3</accession>
<dbReference type="GO" id="GO:0005737">
    <property type="term" value="C:cytoplasm"/>
    <property type="evidence" value="ECO:0007669"/>
    <property type="project" value="TreeGrafter"/>
</dbReference>
<dbReference type="EC" id="4.2.3.1" evidence="4"/>
<name>A0A1M5RMB3_9FIRM</name>
<dbReference type="InterPro" id="IPR036052">
    <property type="entry name" value="TrpB-like_PALP_sf"/>
</dbReference>
<evidence type="ECO:0000259" key="6">
    <source>
        <dbReference type="Pfam" id="PF00291"/>
    </source>
</evidence>
<evidence type="ECO:0000259" key="7">
    <source>
        <dbReference type="Pfam" id="PF14821"/>
    </source>
</evidence>
<dbReference type="OrthoDB" id="9763107at2"/>
<evidence type="ECO:0000256" key="1">
    <source>
        <dbReference type="ARBA" id="ARBA00001933"/>
    </source>
</evidence>
<dbReference type="EMBL" id="FQXI01000005">
    <property type="protein sequence ID" value="SHH27178.1"/>
    <property type="molecule type" value="Genomic_DNA"/>
</dbReference>
<dbReference type="GO" id="GO:0004795">
    <property type="term" value="F:threonine synthase activity"/>
    <property type="evidence" value="ECO:0007669"/>
    <property type="project" value="UniProtKB-UniRule"/>
</dbReference>
<evidence type="ECO:0000256" key="3">
    <source>
        <dbReference type="ARBA" id="ARBA00022898"/>
    </source>
</evidence>
<protein>
    <recommendedName>
        <fullName evidence="4">Threonine synthase</fullName>
        <ecNumber evidence="4">4.2.3.1</ecNumber>
    </recommendedName>
</protein>
<dbReference type="NCBIfam" id="TIGR00260">
    <property type="entry name" value="thrC"/>
    <property type="match status" value="1"/>
</dbReference>
<dbReference type="InterPro" id="IPR037158">
    <property type="entry name" value="Thr_synth_N_sf"/>
</dbReference>
<feature type="domain" description="Tryptophan synthase beta chain-like PALP" evidence="6">
    <location>
        <begin position="99"/>
        <end position="408"/>
    </location>
</feature>
<evidence type="ECO:0000313" key="9">
    <source>
        <dbReference type="Proteomes" id="UP000184032"/>
    </source>
</evidence>
<feature type="domain" description="Threonine synthase N-terminal" evidence="7">
    <location>
        <begin position="2"/>
        <end position="78"/>
    </location>
</feature>
<gene>
    <name evidence="8" type="ORF">SAMN02745245_00957</name>
</gene>
<dbReference type="InterPro" id="IPR001926">
    <property type="entry name" value="TrpB-like_PALP"/>
</dbReference>
<dbReference type="PANTHER" id="PTHR43515">
    <property type="entry name" value="THREONINE SYNTHASE-LIKE 1"/>
    <property type="match status" value="1"/>
</dbReference>
<dbReference type="Pfam" id="PF14821">
    <property type="entry name" value="Thr_synth_N"/>
    <property type="match status" value="1"/>
</dbReference>
<dbReference type="InterPro" id="IPR029144">
    <property type="entry name" value="Thr_synth_N"/>
</dbReference>
<reference evidence="8 9" key="1">
    <citation type="submission" date="2016-11" db="EMBL/GenBank/DDBJ databases">
        <authorList>
            <person name="Jaros S."/>
            <person name="Januszkiewicz K."/>
            <person name="Wedrychowicz H."/>
        </authorList>
    </citation>
    <scope>NUCLEOTIDE SEQUENCE [LARGE SCALE GENOMIC DNA]</scope>
    <source>
        <strain evidence="8 9">DSM 21120</strain>
    </source>
</reference>
<dbReference type="Pfam" id="PF00291">
    <property type="entry name" value="PALP"/>
    <property type="match status" value="1"/>
</dbReference>
<dbReference type="SUPFAM" id="SSF53686">
    <property type="entry name" value="Tryptophan synthase beta subunit-like PLP-dependent enzymes"/>
    <property type="match status" value="1"/>
</dbReference>
<keyword evidence="3 5" id="KW-0663">Pyridoxal phosphate</keyword>
<dbReference type="Proteomes" id="UP000184032">
    <property type="component" value="Unassembled WGS sequence"/>
</dbReference>
<sequence>MRYVSTRGNSKLNSTFETLLKGLSDDGGLYIPEKLPEMKFSNEEIEKFEYVDFAKKIIGTIFDDIDREDLYREIESAYATFEKDILPIKKISNKYVMELYHGSTFAFKDFALSLLPRLIKLAIKEKNLEEKIVVLTATSGDTGSAALYGFKDVEDTKIVVFYPTDGISEIQRRQMTTIDGKNTYAIAIEGNFDDAQSALKEIFNDEEFKRELKDKKYILSSANSINIGRLVPQIVYYYYSYYELVKRGEISNGELISVSVPTGNFGNILAAYLAKKMGLPIKDLICASNKNNILTDFINTGVYDTNREFYKTNSPSMDILISSNLERFLYYKLGDSKLLVELMKDLKEKGQYEVKDLEIFNDVYGYSFNDEETIEGIKNSYDKDKYLMDTHTVIAYMAAEEYQKDNNIKVLVASTASPYKFSESIAEALNIQANGELENLKEIEKNTGNKLPARFENILQSEVTQNLVIEKSKMRSSILEVL</sequence>
<proteinExistence type="inferred from homology"/>
<comment type="cofactor">
    <cofactor evidence="1 5">
        <name>pyridoxal 5'-phosphate</name>
        <dbReference type="ChEBI" id="CHEBI:597326"/>
    </cofactor>
</comment>
<dbReference type="RefSeq" id="WP_073184245.1">
    <property type="nucleotide sequence ID" value="NZ_FQXI01000005.1"/>
</dbReference>
<dbReference type="PANTHER" id="PTHR43515:SF1">
    <property type="entry name" value="THREONINE SYNTHASE-LIKE 1"/>
    <property type="match status" value="1"/>
</dbReference>
<evidence type="ECO:0000256" key="4">
    <source>
        <dbReference type="NCBIfam" id="TIGR00260"/>
    </source>
</evidence>
<dbReference type="STRING" id="1120995.SAMN02745245_00957"/>
<evidence type="ECO:0000313" key="8">
    <source>
        <dbReference type="EMBL" id="SHH27178.1"/>
    </source>
</evidence>
<comment type="similarity">
    <text evidence="2">Belongs to the threonine synthase family.</text>
</comment>